<dbReference type="PANTHER" id="PTHR30461">
    <property type="entry name" value="DNA-INVERTASE FROM LAMBDOID PROPHAGE"/>
    <property type="match status" value="1"/>
</dbReference>
<dbReference type="SUPFAM" id="SSF46689">
    <property type="entry name" value="Homeodomain-like"/>
    <property type="match status" value="1"/>
</dbReference>
<dbReference type="SMART" id="SM00857">
    <property type="entry name" value="Resolvase"/>
    <property type="match status" value="1"/>
</dbReference>
<evidence type="ECO:0000256" key="2">
    <source>
        <dbReference type="ARBA" id="ARBA00022908"/>
    </source>
</evidence>
<dbReference type="PROSITE" id="PS00398">
    <property type="entry name" value="RECOMBINASES_2"/>
    <property type="match status" value="1"/>
</dbReference>
<dbReference type="PROSITE" id="PS51736">
    <property type="entry name" value="RECOMBINASES_3"/>
    <property type="match status" value="1"/>
</dbReference>
<dbReference type="InterPro" id="IPR036162">
    <property type="entry name" value="Resolvase-like_N_sf"/>
</dbReference>
<comment type="similarity">
    <text evidence="1">Belongs to the site-specific recombinase resolvase family.</text>
</comment>
<gene>
    <name evidence="6" type="ORF">SAMN05421852_1242</name>
</gene>
<keyword evidence="7" id="KW-1185">Reference proteome</keyword>
<evidence type="ECO:0000256" key="1">
    <source>
        <dbReference type="ARBA" id="ARBA00009913"/>
    </source>
</evidence>
<dbReference type="InterPro" id="IPR006120">
    <property type="entry name" value="Resolvase_HTH_dom"/>
</dbReference>
<dbReference type="GO" id="GO:0000150">
    <property type="term" value="F:DNA strand exchange activity"/>
    <property type="evidence" value="ECO:0007669"/>
    <property type="project" value="InterPro"/>
</dbReference>
<dbReference type="InterPro" id="IPR009057">
    <property type="entry name" value="Homeodomain-like_sf"/>
</dbReference>
<reference evidence="6 7" key="1">
    <citation type="submission" date="2016-10" db="EMBL/GenBank/DDBJ databases">
        <authorList>
            <person name="de Groot N.N."/>
        </authorList>
    </citation>
    <scope>NUCLEOTIDE SEQUENCE [LARGE SCALE GENOMIC DNA]</scope>
    <source>
        <strain evidence="6 7">DSM 44778</strain>
    </source>
</reference>
<organism evidence="6 7">
    <name type="scientific">Thermoflavimicrobium dichotomicum</name>
    <dbReference type="NCBI Taxonomy" id="46223"/>
    <lineage>
        <taxon>Bacteria</taxon>
        <taxon>Bacillati</taxon>
        <taxon>Bacillota</taxon>
        <taxon>Bacilli</taxon>
        <taxon>Bacillales</taxon>
        <taxon>Thermoactinomycetaceae</taxon>
        <taxon>Thermoflavimicrobium</taxon>
    </lineage>
</organism>
<accession>A0A1I3UE40</accession>
<keyword evidence="2" id="KW-0229">DNA integration</keyword>
<protein>
    <submittedName>
        <fullName evidence="6">Helix-turn-helix domain of resolvase</fullName>
    </submittedName>
</protein>
<feature type="domain" description="Resolvase/invertase-type recombinase catalytic" evidence="5">
    <location>
        <begin position="1"/>
        <end position="92"/>
    </location>
</feature>
<dbReference type="AlphaFoldDB" id="A0A1I3UE40"/>
<keyword evidence="4" id="KW-0233">DNA recombination</keyword>
<name>A0A1I3UE40_9BACL</name>
<evidence type="ECO:0000313" key="7">
    <source>
        <dbReference type="Proteomes" id="UP000199545"/>
    </source>
</evidence>
<keyword evidence="3" id="KW-0238">DNA-binding</keyword>
<sequence>MEDALRYIREGDTLVVWRLDRLGRNMQHLIQLVNELNDRGISLQSLQENITMDRSNATGQLMFHLFAAFAEFERNLIQERSAAGRAAAKARGKLGGRPEKFGNKEVEMMKTLAQNGTPIKDIALMFETTRATVYRYINKQS</sequence>
<evidence type="ECO:0000256" key="3">
    <source>
        <dbReference type="ARBA" id="ARBA00023125"/>
    </source>
</evidence>
<dbReference type="Gene3D" id="3.40.50.1390">
    <property type="entry name" value="Resolvase, N-terminal catalytic domain"/>
    <property type="match status" value="1"/>
</dbReference>
<dbReference type="Proteomes" id="UP000199545">
    <property type="component" value="Unassembled WGS sequence"/>
</dbReference>
<dbReference type="InterPro" id="IPR006119">
    <property type="entry name" value="Resolv_N"/>
</dbReference>
<dbReference type="InterPro" id="IPR050639">
    <property type="entry name" value="SSR_resolvase"/>
</dbReference>
<evidence type="ECO:0000313" key="6">
    <source>
        <dbReference type="EMBL" id="SFJ81145.1"/>
    </source>
</evidence>
<dbReference type="STRING" id="46223.SAMN05421852_1242"/>
<dbReference type="GO" id="GO:0003677">
    <property type="term" value="F:DNA binding"/>
    <property type="evidence" value="ECO:0007669"/>
    <property type="project" value="UniProtKB-KW"/>
</dbReference>
<evidence type="ECO:0000256" key="4">
    <source>
        <dbReference type="ARBA" id="ARBA00023172"/>
    </source>
</evidence>
<dbReference type="SUPFAM" id="SSF53041">
    <property type="entry name" value="Resolvase-like"/>
    <property type="match status" value="1"/>
</dbReference>
<dbReference type="Gene3D" id="1.10.10.60">
    <property type="entry name" value="Homeodomain-like"/>
    <property type="match status" value="1"/>
</dbReference>
<dbReference type="Pfam" id="PF00239">
    <property type="entry name" value="Resolvase"/>
    <property type="match status" value="1"/>
</dbReference>
<dbReference type="InterPro" id="IPR006118">
    <property type="entry name" value="Recombinase_CS"/>
</dbReference>
<dbReference type="EMBL" id="FORR01000024">
    <property type="protein sequence ID" value="SFJ81145.1"/>
    <property type="molecule type" value="Genomic_DNA"/>
</dbReference>
<proteinExistence type="inferred from homology"/>
<evidence type="ECO:0000259" key="5">
    <source>
        <dbReference type="PROSITE" id="PS51736"/>
    </source>
</evidence>
<dbReference type="GO" id="GO:0015074">
    <property type="term" value="P:DNA integration"/>
    <property type="evidence" value="ECO:0007669"/>
    <property type="project" value="UniProtKB-KW"/>
</dbReference>
<dbReference type="CDD" id="cd03768">
    <property type="entry name" value="SR_ResInv"/>
    <property type="match status" value="1"/>
</dbReference>
<dbReference type="PANTHER" id="PTHR30461:SF2">
    <property type="entry name" value="SERINE RECOMBINASE PINE-RELATED"/>
    <property type="match status" value="1"/>
</dbReference>
<dbReference type="Pfam" id="PF02796">
    <property type="entry name" value="HTH_7"/>
    <property type="match status" value="1"/>
</dbReference>